<evidence type="ECO:0000313" key="9">
    <source>
        <dbReference type="EMBL" id="MCA9376706.1"/>
    </source>
</evidence>
<dbReference type="PIRSF" id="PIRSF006092">
    <property type="entry name" value="GreA_GreB"/>
    <property type="match status" value="1"/>
</dbReference>
<evidence type="ECO:0000256" key="2">
    <source>
        <dbReference type="ARBA" id="ARBA00013729"/>
    </source>
</evidence>
<evidence type="ECO:0000259" key="8">
    <source>
        <dbReference type="Pfam" id="PF03449"/>
    </source>
</evidence>
<name>A0A955I1I0_9BACT</name>
<reference evidence="9" key="2">
    <citation type="journal article" date="2021" name="Microbiome">
        <title>Successional dynamics and alternative stable states in a saline activated sludge microbial community over 9 years.</title>
        <authorList>
            <person name="Wang Y."/>
            <person name="Ye J."/>
            <person name="Ju F."/>
            <person name="Liu L."/>
            <person name="Boyd J.A."/>
            <person name="Deng Y."/>
            <person name="Parks D.H."/>
            <person name="Jiang X."/>
            <person name="Yin X."/>
            <person name="Woodcroft B.J."/>
            <person name="Tyson G.W."/>
            <person name="Hugenholtz P."/>
            <person name="Polz M.F."/>
            <person name="Zhang T."/>
        </authorList>
    </citation>
    <scope>NUCLEOTIDE SEQUENCE</scope>
    <source>
        <strain evidence="9">HKST-UBA17</strain>
    </source>
</reference>
<dbReference type="InterPro" id="IPR022691">
    <property type="entry name" value="Tscrpt_elong_fac_GreA/B_N"/>
</dbReference>
<dbReference type="Proteomes" id="UP000741282">
    <property type="component" value="Unassembled WGS sequence"/>
</dbReference>
<keyword evidence="5" id="KW-0804">Transcription</keyword>
<dbReference type="PANTHER" id="PTHR30437">
    <property type="entry name" value="TRANSCRIPTION ELONGATION FACTOR GREA"/>
    <property type="match status" value="1"/>
</dbReference>
<accession>A0A955I1I0</accession>
<comment type="similarity">
    <text evidence="1">Belongs to the GreA/GreB family.</text>
</comment>
<evidence type="ECO:0000313" key="10">
    <source>
        <dbReference type="Proteomes" id="UP000741282"/>
    </source>
</evidence>
<dbReference type="AlphaFoldDB" id="A0A955I1I0"/>
<dbReference type="PANTHER" id="PTHR30437:SF4">
    <property type="entry name" value="TRANSCRIPTION ELONGATION FACTOR GREA"/>
    <property type="match status" value="1"/>
</dbReference>
<dbReference type="FunFam" id="1.10.287.180:FF:000001">
    <property type="entry name" value="Transcription elongation factor GreA"/>
    <property type="match status" value="1"/>
</dbReference>
<dbReference type="InterPro" id="IPR036953">
    <property type="entry name" value="GreA/GreB_C_sf"/>
</dbReference>
<dbReference type="Pfam" id="PF01272">
    <property type="entry name" value="GreA_GreB"/>
    <property type="match status" value="1"/>
</dbReference>
<evidence type="ECO:0000256" key="6">
    <source>
        <dbReference type="ARBA" id="ARBA00030776"/>
    </source>
</evidence>
<comment type="caution">
    <text evidence="9">The sequence shown here is derived from an EMBL/GenBank/DDBJ whole genome shotgun (WGS) entry which is preliminary data.</text>
</comment>
<dbReference type="GO" id="GO:0070063">
    <property type="term" value="F:RNA polymerase binding"/>
    <property type="evidence" value="ECO:0007669"/>
    <property type="project" value="InterPro"/>
</dbReference>
<dbReference type="InterPro" id="IPR001437">
    <property type="entry name" value="Tscrpt_elong_fac_GreA/B_C"/>
</dbReference>
<dbReference type="InterPro" id="IPR023459">
    <property type="entry name" value="Tscrpt_elong_fac_GreA/B_fam"/>
</dbReference>
<dbReference type="SUPFAM" id="SSF46557">
    <property type="entry name" value="GreA transcript cleavage protein, N-terminal domain"/>
    <property type="match status" value="1"/>
</dbReference>
<dbReference type="Pfam" id="PF03449">
    <property type="entry name" value="GreA_GreB_N"/>
    <property type="match status" value="1"/>
</dbReference>
<dbReference type="GO" id="GO:0003746">
    <property type="term" value="F:translation elongation factor activity"/>
    <property type="evidence" value="ECO:0007669"/>
    <property type="project" value="UniProtKB-KW"/>
</dbReference>
<evidence type="ECO:0000259" key="7">
    <source>
        <dbReference type="Pfam" id="PF01272"/>
    </source>
</evidence>
<keyword evidence="9" id="KW-0251">Elongation factor</keyword>
<dbReference type="GO" id="GO:0032784">
    <property type="term" value="P:regulation of DNA-templated transcription elongation"/>
    <property type="evidence" value="ECO:0007669"/>
    <property type="project" value="InterPro"/>
</dbReference>
<evidence type="ECO:0000256" key="3">
    <source>
        <dbReference type="ARBA" id="ARBA00023015"/>
    </source>
</evidence>
<keyword evidence="4" id="KW-0238">DNA-binding</keyword>
<keyword evidence="3" id="KW-0805">Transcription regulation</keyword>
<keyword evidence="9" id="KW-0648">Protein biosynthesis</keyword>
<dbReference type="GO" id="GO:0006354">
    <property type="term" value="P:DNA-templated transcription elongation"/>
    <property type="evidence" value="ECO:0007669"/>
    <property type="project" value="TreeGrafter"/>
</dbReference>
<organism evidence="9 10">
    <name type="scientific">Candidatus Dojkabacteria bacterium</name>
    <dbReference type="NCBI Taxonomy" id="2099670"/>
    <lineage>
        <taxon>Bacteria</taxon>
        <taxon>Candidatus Dojkabacteria</taxon>
    </lineage>
</organism>
<dbReference type="Gene3D" id="3.10.50.30">
    <property type="entry name" value="Transcription elongation factor, GreA/GreB, C-terminal domain"/>
    <property type="match status" value="1"/>
</dbReference>
<evidence type="ECO:0000256" key="4">
    <source>
        <dbReference type="ARBA" id="ARBA00023125"/>
    </source>
</evidence>
<protein>
    <recommendedName>
        <fullName evidence="2">Transcription elongation factor GreA</fullName>
    </recommendedName>
    <alternativeName>
        <fullName evidence="6">Transcript cleavage factor GreA</fullName>
    </alternativeName>
</protein>
<evidence type="ECO:0000256" key="5">
    <source>
        <dbReference type="ARBA" id="ARBA00023163"/>
    </source>
</evidence>
<feature type="domain" description="Transcription elongation factor GreA/GreB N-terminal" evidence="8">
    <location>
        <begin position="7"/>
        <end position="76"/>
    </location>
</feature>
<gene>
    <name evidence="9" type="ORF">KC685_02175</name>
</gene>
<sequence length="153" mass="16713">MPESTHTMTQKGLDELKVELDHRINVKREELRSIVEDSIQKGDISENEAYELALEETESNEMRIAELERVIGNAVIATDTGIHTVSIGNTVSVRSSSGDLEIQIVGQAEANPLDNKISDATPLGQSLIGKKKGDKVTISLPKGDVEYEILNIS</sequence>
<reference evidence="9" key="1">
    <citation type="submission" date="2020-04" db="EMBL/GenBank/DDBJ databases">
        <authorList>
            <person name="Zhang T."/>
        </authorList>
    </citation>
    <scope>NUCLEOTIDE SEQUENCE</scope>
    <source>
        <strain evidence="9">HKST-UBA17</strain>
    </source>
</reference>
<feature type="domain" description="Transcription elongation factor GreA/GreB C-terminal" evidence="7">
    <location>
        <begin position="84"/>
        <end position="153"/>
    </location>
</feature>
<dbReference type="GO" id="GO:0003677">
    <property type="term" value="F:DNA binding"/>
    <property type="evidence" value="ECO:0007669"/>
    <property type="project" value="UniProtKB-KW"/>
</dbReference>
<dbReference type="Gene3D" id="1.10.287.180">
    <property type="entry name" value="Transcription elongation factor, GreA/GreB, N-terminal domain"/>
    <property type="match status" value="1"/>
</dbReference>
<dbReference type="EMBL" id="JAGQLN010000006">
    <property type="protein sequence ID" value="MCA9376706.1"/>
    <property type="molecule type" value="Genomic_DNA"/>
</dbReference>
<evidence type="ECO:0000256" key="1">
    <source>
        <dbReference type="ARBA" id="ARBA00008213"/>
    </source>
</evidence>
<dbReference type="InterPro" id="IPR036805">
    <property type="entry name" value="Tscrpt_elong_fac_GreA/B_N_sf"/>
</dbReference>
<dbReference type="SUPFAM" id="SSF54534">
    <property type="entry name" value="FKBP-like"/>
    <property type="match status" value="1"/>
</dbReference>
<proteinExistence type="inferred from homology"/>